<dbReference type="PANTHER" id="PTHR24160:SF1">
    <property type="entry name" value="ANKYRIN REPEAT DOMAIN-CONTAINING PROTEIN 53"/>
    <property type="match status" value="1"/>
</dbReference>
<protein>
    <recommendedName>
        <fullName evidence="5">Ankyrin repeat domain-containing protein 53</fullName>
    </recommendedName>
</protein>
<evidence type="ECO:0000256" key="2">
    <source>
        <dbReference type="SAM" id="MobiDB-lite"/>
    </source>
</evidence>
<dbReference type="GO" id="GO:0007080">
    <property type="term" value="P:mitotic metaphase chromosome alignment"/>
    <property type="evidence" value="ECO:0007669"/>
    <property type="project" value="TreeGrafter"/>
</dbReference>
<dbReference type="OrthoDB" id="10254927at2759"/>
<dbReference type="SMART" id="SM00248">
    <property type="entry name" value="ANK"/>
    <property type="match status" value="4"/>
</dbReference>
<dbReference type="InterPro" id="IPR002110">
    <property type="entry name" value="Ankyrin_rpt"/>
</dbReference>
<name>A0A8T3CWF8_9TELE</name>
<dbReference type="Proteomes" id="UP000829720">
    <property type="component" value="Unassembled WGS sequence"/>
</dbReference>
<keyword evidence="1" id="KW-0040">ANK repeat</keyword>
<dbReference type="InterPro" id="IPR042335">
    <property type="entry name" value="ANKRD53"/>
</dbReference>
<proteinExistence type="predicted"/>
<dbReference type="GO" id="GO:0031116">
    <property type="term" value="P:positive regulation of microtubule polymerization"/>
    <property type="evidence" value="ECO:0007669"/>
    <property type="project" value="TreeGrafter"/>
</dbReference>
<reference evidence="3" key="1">
    <citation type="submission" date="2021-01" db="EMBL/GenBank/DDBJ databases">
        <authorList>
            <person name="Zahm M."/>
            <person name="Roques C."/>
            <person name="Cabau C."/>
            <person name="Klopp C."/>
            <person name="Donnadieu C."/>
            <person name="Jouanno E."/>
            <person name="Lampietro C."/>
            <person name="Louis A."/>
            <person name="Herpin A."/>
            <person name="Echchiki A."/>
            <person name="Berthelot C."/>
            <person name="Parey E."/>
            <person name="Roest-Crollius H."/>
            <person name="Braasch I."/>
            <person name="Postlethwait J."/>
            <person name="Bobe J."/>
            <person name="Montfort J."/>
            <person name="Bouchez O."/>
            <person name="Begum T."/>
            <person name="Mejri S."/>
            <person name="Adams A."/>
            <person name="Chen W.-J."/>
            <person name="Guiguen Y."/>
        </authorList>
    </citation>
    <scope>NUCLEOTIDE SEQUENCE</scope>
    <source>
        <tissue evidence="3">Blood</tissue>
    </source>
</reference>
<dbReference type="Gene3D" id="1.25.40.20">
    <property type="entry name" value="Ankyrin repeat-containing domain"/>
    <property type="match status" value="1"/>
</dbReference>
<feature type="region of interest" description="Disordered" evidence="2">
    <location>
        <begin position="207"/>
        <end position="275"/>
    </location>
</feature>
<keyword evidence="4" id="KW-1185">Reference proteome</keyword>
<dbReference type="EMBL" id="JAERUA010000017">
    <property type="protein sequence ID" value="KAI1888371.1"/>
    <property type="molecule type" value="Genomic_DNA"/>
</dbReference>
<evidence type="ECO:0000256" key="1">
    <source>
        <dbReference type="PROSITE-ProRule" id="PRU00023"/>
    </source>
</evidence>
<dbReference type="Pfam" id="PF00023">
    <property type="entry name" value="Ank"/>
    <property type="match status" value="1"/>
</dbReference>
<dbReference type="PANTHER" id="PTHR24160">
    <property type="entry name" value="ANKYRIN REPEAT DOMAIN-CONTAINING PROTEIN 53"/>
    <property type="match status" value="1"/>
</dbReference>
<evidence type="ECO:0000313" key="3">
    <source>
        <dbReference type="EMBL" id="KAI1888371.1"/>
    </source>
</evidence>
<accession>A0A8T3CWF8</accession>
<dbReference type="GO" id="GO:1902412">
    <property type="term" value="P:regulation of mitotic cytokinesis"/>
    <property type="evidence" value="ECO:0007669"/>
    <property type="project" value="InterPro"/>
</dbReference>
<organism evidence="3 4">
    <name type="scientific">Albula goreensis</name>
    <dbReference type="NCBI Taxonomy" id="1534307"/>
    <lineage>
        <taxon>Eukaryota</taxon>
        <taxon>Metazoa</taxon>
        <taxon>Chordata</taxon>
        <taxon>Craniata</taxon>
        <taxon>Vertebrata</taxon>
        <taxon>Euteleostomi</taxon>
        <taxon>Actinopterygii</taxon>
        <taxon>Neopterygii</taxon>
        <taxon>Teleostei</taxon>
        <taxon>Albuliformes</taxon>
        <taxon>Albulidae</taxon>
        <taxon>Albula</taxon>
    </lineage>
</organism>
<dbReference type="PROSITE" id="PS50088">
    <property type="entry name" value="ANK_REPEAT"/>
    <property type="match status" value="3"/>
</dbReference>
<dbReference type="InterPro" id="IPR036770">
    <property type="entry name" value="Ankyrin_rpt-contain_sf"/>
</dbReference>
<gene>
    <name evidence="3" type="ORF">AGOR_G00184410</name>
</gene>
<dbReference type="SUPFAM" id="SSF48403">
    <property type="entry name" value="Ankyrin repeat"/>
    <property type="match status" value="1"/>
</dbReference>
<dbReference type="GO" id="GO:0060236">
    <property type="term" value="P:regulation of mitotic spindle organization"/>
    <property type="evidence" value="ECO:0007669"/>
    <property type="project" value="TreeGrafter"/>
</dbReference>
<dbReference type="GO" id="GO:0000922">
    <property type="term" value="C:spindle pole"/>
    <property type="evidence" value="ECO:0007669"/>
    <property type="project" value="TreeGrafter"/>
</dbReference>
<evidence type="ECO:0008006" key="5">
    <source>
        <dbReference type="Google" id="ProtNLM"/>
    </source>
</evidence>
<evidence type="ECO:0000313" key="4">
    <source>
        <dbReference type="Proteomes" id="UP000829720"/>
    </source>
</evidence>
<feature type="repeat" description="ANK" evidence="1">
    <location>
        <begin position="85"/>
        <end position="121"/>
    </location>
</feature>
<feature type="repeat" description="ANK" evidence="1">
    <location>
        <begin position="122"/>
        <end position="154"/>
    </location>
</feature>
<dbReference type="AlphaFoldDB" id="A0A8T3CWF8"/>
<sequence length="404" mass="44521">MHKKGVQRMASKSPPDNDVFQAAASGNQAWLLLSLRRALCPSLTDKQGLTVLHVAALHGHLDCLRLLLESRALGVEVDVNACCPRGRRPLHMAVSSQSRPQSLACLTYLLEHGALPNVSTQEGLTPLHFAVTEGLLDCTVALVQAGADTSAHDSRGHTPIDLARIWGYRAIARFLKDGEWKKEKQRQMERQRELLTLRRTLVRTHKQLQEEAKASRQKASNQRVEEWARRKGLPPLQPVPKSTLSRALSPRCRAGKEPSQQHKSQVGPKDQGAGLRADREAWNISPNPSKPPPGIISLPQGVRMTARPEAAPSEPDLRGSVTLIKGSHTVQLDGATYQMPALPWDMVQRTLFPNAYPSRISSPLQFCPTHVLDLPRLCLAPCPGDSPWTEVAMHLAETLEPGSY</sequence>
<comment type="caution">
    <text evidence="3">The sequence shown here is derived from an EMBL/GenBank/DDBJ whole genome shotgun (WGS) entry which is preliminary data.</text>
</comment>
<dbReference type="PROSITE" id="PS50297">
    <property type="entry name" value="ANK_REP_REGION"/>
    <property type="match status" value="2"/>
</dbReference>
<dbReference type="Pfam" id="PF12796">
    <property type="entry name" value="Ank_2"/>
    <property type="match status" value="1"/>
</dbReference>
<feature type="repeat" description="ANK" evidence="1">
    <location>
        <begin position="47"/>
        <end position="72"/>
    </location>
</feature>